<organism evidence="4 5">
    <name type="scientific">Steccherinum ochraceum</name>
    <dbReference type="NCBI Taxonomy" id="92696"/>
    <lineage>
        <taxon>Eukaryota</taxon>
        <taxon>Fungi</taxon>
        <taxon>Dikarya</taxon>
        <taxon>Basidiomycota</taxon>
        <taxon>Agaricomycotina</taxon>
        <taxon>Agaricomycetes</taxon>
        <taxon>Polyporales</taxon>
        <taxon>Steccherinaceae</taxon>
        <taxon>Steccherinum</taxon>
    </lineage>
</organism>
<dbReference type="InterPro" id="IPR051681">
    <property type="entry name" value="Ser/Thr_Kinases-Pseudokinases"/>
</dbReference>
<evidence type="ECO:0000256" key="1">
    <source>
        <dbReference type="PROSITE-ProRule" id="PRU10141"/>
    </source>
</evidence>
<dbReference type="PROSITE" id="PS50011">
    <property type="entry name" value="PROTEIN_KINASE_DOM"/>
    <property type="match status" value="1"/>
</dbReference>
<keyword evidence="1" id="KW-0067">ATP-binding</keyword>
<dbReference type="InterPro" id="IPR000719">
    <property type="entry name" value="Prot_kinase_dom"/>
</dbReference>
<evidence type="ECO:0000259" key="3">
    <source>
        <dbReference type="PROSITE" id="PS50011"/>
    </source>
</evidence>
<evidence type="ECO:0000256" key="2">
    <source>
        <dbReference type="SAM" id="MobiDB-lite"/>
    </source>
</evidence>
<keyword evidence="1" id="KW-0547">Nucleotide-binding</keyword>
<dbReference type="GO" id="GO:0005524">
    <property type="term" value="F:ATP binding"/>
    <property type="evidence" value="ECO:0007669"/>
    <property type="project" value="UniProtKB-UniRule"/>
</dbReference>
<dbReference type="PANTHER" id="PTHR44329">
    <property type="entry name" value="SERINE/THREONINE-PROTEIN KINASE TNNI3K-RELATED"/>
    <property type="match status" value="1"/>
</dbReference>
<feature type="compositionally biased region" description="Polar residues" evidence="2">
    <location>
        <begin position="1"/>
        <end position="13"/>
    </location>
</feature>
<feature type="binding site" evidence="1">
    <location>
        <position position="956"/>
    </location>
    <ligand>
        <name>ATP</name>
        <dbReference type="ChEBI" id="CHEBI:30616"/>
    </ligand>
</feature>
<dbReference type="GO" id="GO:0004674">
    <property type="term" value="F:protein serine/threonine kinase activity"/>
    <property type="evidence" value="ECO:0007669"/>
    <property type="project" value="TreeGrafter"/>
</dbReference>
<dbReference type="InterPro" id="IPR017441">
    <property type="entry name" value="Protein_kinase_ATP_BS"/>
</dbReference>
<keyword evidence="5" id="KW-1185">Reference proteome</keyword>
<feature type="region of interest" description="Disordered" evidence="2">
    <location>
        <begin position="459"/>
        <end position="546"/>
    </location>
</feature>
<dbReference type="Pfam" id="PF07714">
    <property type="entry name" value="PK_Tyr_Ser-Thr"/>
    <property type="match status" value="1"/>
</dbReference>
<feature type="region of interest" description="Disordered" evidence="2">
    <location>
        <begin position="607"/>
        <end position="639"/>
    </location>
</feature>
<feature type="region of interest" description="Disordered" evidence="2">
    <location>
        <begin position="1"/>
        <end position="22"/>
    </location>
</feature>
<feature type="region of interest" description="Disordered" evidence="2">
    <location>
        <begin position="123"/>
        <end position="233"/>
    </location>
</feature>
<dbReference type="SUPFAM" id="SSF56112">
    <property type="entry name" value="Protein kinase-like (PK-like)"/>
    <property type="match status" value="1"/>
</dbReference>
<dbReference type="OrthoDB" id="8062037at2759"/>
<dbReference type="EMBL" id="RWJN01000101">
    <property type="protein sequence ID" value="TCD67324.1"/>
    <property type="molecule type" value="Genomic_DNA"/>
</dbReference>
<dbReference type="Proteomes" id="UP000292702">
    <property type="component" value="Unassembled WGS sequence"/>
</dbReference>
<feature type="region of interest" description="Disordered" evidence="2">
    <location>
        <begin position="389"/>
        <end position="413"/>
    </location>
</feature>
<sequence length="1422" mass="154155">MARSLDNSTSQASPRRETPRAAPYLTHELTHHGQVTLIPPQNAGRIRKAKLKGETNSPRHSEIPEYPPPTFQEAILTPPVSPDALAYGSSSAISYNGPSSSGPLAVVTQPTHLASVGRFAENADTPSAASSPGLPATAHPQATPSISPLVLSAAPSPQPPRSPLHRSAAIATRAFNSSPTPPHSRAPLESYQGPQIPVESGTDADDAGSGSDSDVASSRFMTPEPESQWEAERRLGLPLDDRVHRERLRLVASESSVALVPTPRPAMAQIAEEEPPQLPPRPRGKSRCSRCETLKPLDCARANEMRHPADDDSDEPVSSALSRRFPSPIRSDTASLPCSPMAAGTPISTTMNAWSSTVTLSSSSVMSPTKPSGHLRRKESVILRKLFGAKGKEPEKTERHAQPTVREDDLGSWEVVDSDDLHTTSYSHRRPPMDREQSNASSWMQVTLPTSPVFINRPVRPFVQGPAPESSFAAKLSPAGDSPTGSQASGSEASPSEKPKQRRKPPPPPPPRKLRQSPSVVWKTSAPAGEDEASPQFAKPAPASDFPADKLPFPFATSHLSSRSRAASTLTPIMVPRKMLSHDDEAGPSVLLDASLAVPHTPATYASTLASDASGSPPASPSTPSHHYPGRPLPQVPHEPSPLASLIRIIIPHLSRPQAGNYSDFTDLDVLASRLEEDTRDGRNYEELLLLSEFAGPAHPPDPPSQPNDLETAPFLGRVEMQRRRILRDGRVKLKLTLLGTVVDRCGICLSQFKDKEVAALCVSCQKGQTCTDRDADLMPIMACSFHEGRQNNTGCTAQNQAAFRRHSDFQHSLCQVRLRASKVGEGAADRSTMASGNTNSPLAPYEIQRFIRASLDSPQTSPLTAVSAAGAQTVLDEIWKVLDSVALPIASSNRQFSLYRNKLRKLSLKLSITHNILPTTLILAGVECVGTISIGAGAFADVYIGTFRGEKVALKRLRVYVSTTESQKLAIKQLFYRESLLWKNLVHEHIVPFIGVSEDVFPGTVCMVLPWMENGSLRSYIVTSREKGELAGAAYLAAVETWLFQIVDGLLYLHDESLVHGDLHGGNVLIDGEGNARLADFGMALVSESTAYAYASVHGGGAMRWNAPELIDPEEFEMDTSRPTPASDIFSFASRRYVKGQRPRRPELPDGGTMSDAAWALTQACWAQKPADRPGTEEVRSRMLTIADIPNVVDQSADEHEAASAQQSAVPIPAYTSTNPQHLSDGPGNVGTVPLERNTSFLPPPPYEERFSRPANGYAPPPVPPYSMSPAATGPSHRRVTAQRAVEVSASRTPLPQTAKRQGRYVLDDAVRRLLRLLTNCDQDSWLSDGQGFHCNAEEHRVSFADCTAAEVEEARQKVFVKKRLKERGTCDLGLEWHQAWDAWRCGDRSHAVSFSAVEELLKAAGRRPIPTLITARSRTV</sequence>
<dbReference type="InterPro" id="IPR001245">
    <property type="entry name" value="Ser-Thr/Tyr_kinase_cat_dom"/>
</dbReference>
<dbReference type="STRING" id="92696.A0A4R0RWQ5"/>
<evidence type="ECO:0000313" key="5">
    <source>
        <dbReference type="Proteomes" id="UP000292702"/>
    </source>
</evidence>
<dbReference type="InterPro" id="IPR011009">
    <property type="entry name" value="Kinase-like_dom_sf"/>
</dbReference>
<dbReference type="PROSITE" id="PS00107">
    <property type="entry name" value="PROTEIN_KINASE_ATP"/>
    <property type="match status" value="1"/>
</dbReference>
<gene>
    <name evidence="4" type="ORF">EIP91_000245</name>
</gene>
<dbReference type="Gene3D" id="1.10.510.10">
    <property type="entry name" value="Transferase(Phosphotransferase) domain 1"/>
    <property type="match status" value="1"/>
</dbReference>
<feature type="domain" description="Protein kinase" evidence="3">
    <location>
        <begin position="929"/>
        <end position="1187"/>
    </location>
</feature>
<dbReference type="PANTHER" id="PTHR44329:SF214">
    <property type="entry name" value="PROTEIN KINASE DOMAIN-CONTAINING PROTEIN"/>
    <property type="match status" value="1"/>
</dbReference>
<feature type="compositionally biased region" description="Low complexity" evidence="2">
    <location>
        <begin position="610"/>
        <end position="625"/>
    </location>
</feature>
<accession>A0A4R0RWQ5</accession>
<feature type="compositionally biased region" description="Basic and acidic residues" evidence="2">
    <location>
        <begin position="390"/>
        <end position="409"/>
    </location>
</feature>
<comment type="caution">
    <text evidence="4">The sequence shown here is derived from an EMBL/GenBank/DDBJ whole genome shotgun (WGS) entry which is preliminary data.</text>
</comment>
<feature type="compositionally biased region" description="Low complexity" evidence="2">
    <location>
        <begin position="207"/>
        <end position="218"/>
    </location>
</feature>
<feature type="compositionally biased region" description="Polar residues" evidence="2">
    <location>
        <begin position="483"/>
        <end position="493"/>
    </location>
</feature>
<reference evidence="4 5" key="1">
    <citation type="submission" date="2018-11" db="EMBL/GenBank/DDBJ databases">
        <title>Genome assembly of Steccherinum ochraceum LE-BIN_3174, the white-rot fungus of the Steccherinaceae family (The Residual Polyporoid clade, Polyporales, Basidiomycota).</title>
        <authorList>
            <person name="Fedorova T.V."/>
            <person name="Glazunova O.A."/>
            <person name="Landesman E.O."/>
            <person name="Moiseenko K.V."/>
            <person name="Psurtseva N.V."/>
            <person name="Savinova O.S."/>
            <person name="Shakhova N.V."/>
            <person name="Tyazhelova T.V."/>
            <person name="Vasina D.V."/>
        </authorList>
    </citation>
    <scope>NUCLEOTIDE SEQUENCE [LARGE SCALE GENOMIC DNA]</scope>
    <source>
        <strain evidence="4 5">LE-BIN_3174</strain>
    </source>
</reference>
<protein>
    <recommendedName>
        <fullName evidence="3">Protein kinase domain-containing protein</fullName>
    </recommendedName>
</protein>
<proteinExistence type="predicted"/>
<feature type="region of interest" description="Disordered" evidence="2">
    <location>
        <begin position="305"/>
        <end position="338"/>
    </location>
</feature>
<name>A0A4R0RWQ5_9APHY</name>
<evidence type="ECO:0000313" key="4">
    <source>
        <dbReference type="EMBL" id="TCD67324.1"/>
    </source>
</evidence>
<feature type="region of interest" description="Disordered" evidence="2">
    <location>
        <begin position="422"/>
        <end position="441"/>
    </location>
</feature>